<proteinExistence type="predicted"/>
<organism evidence="2 3">
    <name type="scientific">Herbiconiux daphne</name>
    <dbReference type="NCBI Taxonomy" id="2970914"/>
    <lineage>
        <taxon>Bacteria</taxon>
        <taxon>Bacillati</taxon>
        <taxon>Actinomycetota</taxon>
        <taxon>Actinomycetes</taxon>
        <taxon>Micrococcales</taxon>
        <taxon>Microbacteriaceae</taxon>
        <taxon>Herbiconiux</taxon>
    </lineage>
</organism>
<keyword evidence="3" id="KW-1185">Reference proteome</keyword>
<feature type="compositionally biased region" description="Polar residues" evidence="1">
    <location>
        <begin position="1"/>
        <end position="12"/>
    </location>
</feature>
<protein>
    <recommendedName>
        <fullName evidence="4">Ribosome assembly protein 3</fullName>
    </recommendedName>
</protein>
<reference evidence="2" key="1">
    <citation type="submission" date="2022-08" db="EMBL/GenBank/DDBJ databases">
        <authorList>
            <person name="Deng Y."/>
            <person name="Han X.-F."/>
            <person name="Zhang Y.-Q."/>
        </authorList>
    </citation>
    <scope>NUCLEOTIDE SEQUENCE</scope>
    <source>
        <strain evidence="2">CPCC 203386</strain>
    </source>
</reference>
<feature type="non-terminal residue" evidence="2">
    <location>
        <position position="135"/>
    </location>
</feature>
<dbReference type="EMBL" id="JANLCJ010000175">
    <property type="protein sequence ID" value="MCS5736777.1"/>
    <property type="molecule type" value="Genomic_DNA"/>
</dbReference>
<dbReference type="RefSeq" id="WP_259542913.1">
    <property type="nucleotide sequence ID" value="NZ_JANLCJ010000175.1"/>
</dbReference>
<evidence type="ECO:0000313" key="3">
    <source>
        <dbReference type="Proteomes" id="UP001165586"/>
    </source>
</evidence>
<evidence type="ECO:0008006" key="4">
    <source>
        <dbReference type="Google" id="ProtNLM"/>
    </source>
</evidence>
<feature type="region of interest" description="Disordered" evidence="1">
    <location>
        <begin position="115"/>
        <end position="135"/>
    </location>
</feature>
<feature type="compositionally biased region" description="Low complexity" evidence="1">
    <location>
        <begin position="13"/>
        <end position="28"/>
    </location>
</feature>
<name>A0ABT2HA15_9MICO</name>
<evidence type="ECO:0000256" key="1">
    <source>
        <dbReference type="SAM" id="MobiDB-lite"/>
    </source>
</evidence>
<comment type="caution">
    <text evidence="2">The sequence shown here is derived from an EMBL/GenBank/DDBJ whole genome shotgun (WGS) entry which is preliminary data.</text>
</comment>
<sequence>MRNQIAQPLPTAQGQQEQGESQQDNQGQHISQMEQAISPIKLDKFDLAKDYTTEKHDNFISNLESDPAVQEYSEDFHTYLETLNQGVQSGQLTQDEALQYGHDYIQNVVKPVIEKHHKGSTAKGLHAKPEPEIPE</sequence>
<gene>
    <name evidence="2" type="ORF">N1032_23885</name>
</gene>
<feature type="region of interest" description="Disordered" evidence="1">
    <location>
        <begin position="1"/>
        <end position="37"/>
    </location>
</feature>
<accession>A0ABT2HA15</accession>
<dbReference type="Proteomes" id="UP001165586">
    <property type="component" value="Unassembled WGS sequence"/>
</dbReference>
<evidence type="ECO:0000313" key="2">
    <source>
        <dbReference type="EMBL" id="MCS5736777.1"/>
    </source>
</evidence>